<dbReference type="EMBL" id="OIVN01001406">
    <property type="protein sequence ID" value="SPC93577.1"/>
    <property type="molecule type" value="Genomic_DNA"/>
</dbReference>
<sequence>MNRCPRSEKPEWIGEEPAQNLRYEPSQFAGFVEDLSRMYRLYRKIPNGLVVFSTIFMQHVTAEGTALVQQVEDAASSQAANGAGLQEQVLVRKIIELLDKYNFLSHSLFYNALKVALEKSCRTVTGRSSAELLGFIKFSKAVPAPLYFILVLQNSASYEAVAIEGHVGASLSFLNEVLQVEANKPFTKSSHFTSLDDDSQSEENEHLAEAISEEDEHLAEVKPEEDEHVAKAQLEEDEQLARALQESVYMDPYNNGNIFQSYPFFSPPGYRTTNFDTKIDAGAPRICAGCNTEIFNGRYLSCMDAVWHPECFRCQACNLPINDHEVQLI</sequence>
<name>A0A2N9FS80_FAGSY</name>
<dbReference type="Gene3D" id="1.20.1310.10">
    <property type="entry name" value="Cullin Repeats"/>
    <property type="match status" value="1"/>
</dbReference>
<evidence type="ECO:0000259" key="5">
    <source>
        <dbReference type="PROSITE" id="PS50023"/>
    </source>
</evidence>
<evidence type="ECO:0000256" key="4">
    <source>
        <dbReference type="PROSITE-ProRule" id="PRU00125"/>
    </source>
</evidence>
<keyword evidence="2 4" id="KW-0479">Metal-binding</keyword>
<dbReference type="GO" id="GO:0043130">
    <property type="term" value="F:ubiquitin binding"/>
    <property type="evidence" value="ECO:0007669"/>
    <property type="project" value="TreeGrafter"/>
</dbReference>
<organism evidence="6">
    <name type="scientific">Fagus sylvatica</name>
    <name type="common">Beechnut</name>
    <dbReference type="NCBI Taxonomy" id="28930"/>
    <lineage>
        <taxon>Eukaryota</taxon>
        <taxon>Viridiplantae</taxon>
        <taxon>Streptophyta</taxon>
        <taxon>Embryophyta</taxon>
        <taxon>Tracheophyta</taxon>
        <taxon>Spermatophyta</taxon>
        <taxon>Magnoliopsida</taxon>
        <taxon>eudicotyledons</taxon>
        <taxon>Gunneridae</taxon>
        <taxon>Pentapetalae</taxon>
        <taxon>rosids</taxon>
        <taxon>fabids</taxon>
        <taxon>Fagales</taxon>
        <taxon>Fagaceae</taxon>
        <taxon>Fagus</taxon>
    </lineage>
</organism>
<dbReference type="InterPro" id="IPR001781">
    <property type="entry name" value="Znf_LIM"/>
</dbReference>
<dbReference type="PANTHER" id="PTHR24209">
    <property type="entry name" value="PROTEIN DA1-RELATED 2"/>
    <property type="match status" value="1"/>
</dbReference>
<dbReference type="CDD" id="cd09396">
    <property type="entry name" value="LIM_DA1"/>
    <property type="match status" value="1"/>
</dbReference>
<reference evidence="6" key="1">
    <citation type="submission" date="2018-02" db="EMBL/GenBank/DDBJ databases">
        <authorList>
            <person name="Cohen D.B."/>
            <person name="Kent A.D."/>
        </authorList>
    </citation>
    <scope>NUCLEOTIDE SEQUENCE</scope>
</reference>
<dbReference type="SUPFAM" id="SSF74788">
    <property type="entry name" value="Cullin repeat-like"/>
    <property type="match status" value="1"/>
</dbReference>
<dbReference type="SMART" id="SM00132">
    <property type="entry name" value="LIM"/>
    <property type="match status" value="1"/>
</dbReference>
<evidence type="ECO:0000256" key="1">
    <source>
        <dbReference type="ARBA" id="ARBA00006019"/>
    </source>
</evidence>
<dbReference type="Pfam" id="PF00412">
    <property type="entry name" value="LIM"/>
    <property type="match status" value="1"/>
</dbReference>
<feature type="domain" description="LIM zinc-binding" evidence="5">
    <location>
        <begin position="285"/>
        <end position="329"/>
    </location>
</feature>
<dbReference type="PROSITE" id="PS50330">
    <property type="entry name" value="UIM"/>
    <property type="match status" value="1"/>
</dbReference>
<dbReference type="GO" id="GO:0046872">
    <property type="term" value="F:metal ion binding"/>
    <property type="evidence" value="ECO:0007669"/>
    <property type="project" value="UniProtKB-KW"/>
</dbReference>
<evidence type="ECO:0000313" key="6">
    <source>
        <dbReference type="EMBL" id="SPC93577.1"/>
    </source>
</evidence>
<accession>A0A2N9FS80</accession>
<dbReference type="InterPro" id="IPR045218">
    <property type="entry name" value="DA1-like"/>
</dbReference>
<dbReference type="GO" id="GO:0031625">
    <property type="term" value="F:ubiquitin protein ligase binding"/>
    <property type="evidence" value="ECO:0007669"/>
    <property type="project" value="InterPro"/>
</dbReference>
<evidence type="ECO:0000256" key="3">
    <source>
        <dbReference type="ARBA" id="ARBA00022833"/>
    </source>
</evidence>
<dbReference type="PROSITE" id="PS50023">
    <property type="entry name" value="LIM_DOMAIN_2"/>
    <property type="match status" value="1"/>
</dbReference>
<gene>
    <name evidence="6" type="ORF">FSB_LOCUS21459</name>
</gene>
<dbReference type="Gene3D" id="2.10.110.10">
    <property type="entry name" value="Cysteine Rich Protein"/>
    <property type="match status" value="1"/>
</dbReference>
<dbReference type="InterPro" id="IPR001373">
    <property type="entry name" value="Cullin_N"/>
</dbReference>
<dbReference type="InterPro" id="IPR016159">
    <property type="entry name" value="Cullin_repeat-like_dom_sf"/>
</dbReference>
<dbReference type="AlphaFoldDB" id="A0A2N9FS80"/>
<evidence type="ECO:0000256" key="2">
    <source>
        <dbReference type="ARBA" id="ARBA00022723"/>
    </source>
</evidence>
<dbReference type="InterPro" id="IPR003903">
    <property type="entry name" value="UIM_dom"/>
</dbReference>
<dbReference type="Pfam" id="PF00888">
    <property type="entry name" value="Cullin"/>
    <property type="match status" value="1"/>
</dbReference>
<dbReference type="PROSITE" id="PS00478">
    <property type="entry name" value="LIM_DOMAIN_1"/>
    <property type="match status" value="1"/>
</dbReference>
<dbReference type="SUPFAM" id="SSF57716">
    <property type="entry name" value="Glucocorticoid receptor-like (DNA-binding domain)"/>
    <property type="match status" value="1"/>
</dbReference>
<dbReference type="GO" id="GO:0006511">
    <property type="term" value="P:ubiquitin-dependent protein catabolic process"/>
    <property type="evidence" value="ECO:0007669"/>
    <property type="project" value="InterPro"/>
</dbReference>
<protein>
    <recommendedName>
        <fullName evidence="5">LIM zinc-binding domain-containing protein</fullName>
    </recommendedName>
</protein>
<keyword evidence="3 4" id="KW-0862">Zinc</keyword>
<proteinExistence type="inferred from homology"/>
<keyword evidence="4" id="KW-0440">LIM domain</keyword>
<dbReference type="PANTHER" id="PTHR24209:SF25">
    <property type="entry name" value="PROTEIN DA1-RELATED 1"/>
    <property type="match status" value="1"/>
</dbReference>
<comment type="similarity">
    <text evidence="1">Belongs to the cullin family.</text>
</comment>